<keyword evidence="1" id="KW-0732">Signal</keyword>
<proteinExistence type="predicted"/>
<protein>
    <recommendedName>
        <fullName evidence="4">Transcription factor domain-containing protein</fullName>
    </recommendedName>
</protein>
<evidence type="ECO:0000313" key="2">
    <source>
        <dbReference type="EMBL" id="KAB8217936.1"/>
    </source>
</evidence>
<dbReference type="Proteomes" id="UP000326799">
    <property type="component" value="Unassembled WGS sequence"/>
</dbReference>
<feature type="chain" id="PRO_5025014891" description="Transcription factor domain-containing protein" evidence="1">
    <location>
        <begin position="18"/>
        <end position="148"/>
    </location>
</feature>
<reference evidence="2 3" key="1">
    <citation type="submission" date="2019-04" db="EMBL/GenBank/DDBJ databases">
        <title>Fungal friends and foes A comparative genomics study of 23 Aspergillus species from section Flavi.</title>
        <authorList>
            <consortium name="DOE Joint Genome Institute"/>
            <person name="Kjaerbolling I."/>
            <person name="Vesth T.C."/>
            <person name="Frisvad J.C."/>
            <person name="Nybo J.L."/>
            <person name="Theobald S."/>
            <person name="Kildgaard S."/>
            <person name="Petersen T.I."/>
            <person name="Kuo A."/>
            <person name="Sato A."/>
            <person name="Lyhne E.K."/>
            <person name="Kogle M.E."/>
            <person name="Wiebenga A."/>
            <person name="Kun R.S."/>
            <person name="Lubbers R.J."/>
            <person name="Makela M.R."/>
            <person name="Barry K."/>
            <person name="Chovatia M."/>
            <person name="Clum A."/>
            <person name="Daum C."/>
            <person name="Haridas S."/>
            <person name="He G."/>
            <person name="LaButti K."/>
            <person name="Lipzen A."/>
            <person name="Mondo S."/>
            <person name="Pangilinan J."/>
            <person name="Riley R."/>
            <person name="Salamov A."/>
            <person name="Simmons B.A."/>
            <person name="Magnuson J.K."/>
            <person name="Henrissat B."/>
            <person name="Mortensen U.H."/>
            <person name="Larsen T.O."/>
            <person name="De vries R.P."/>
            <person name="Grigoriev I.V."/>
            <person name="Machida M."/>
            <person name="Baker S.E."/>
            <person name="Andersen M.R."/>
        </authorList>
    </citation>
    <scope>NUCLEOTIDE SEQUENCE [LARGE SCALE GENOMIC DNA]</scope>
    <source>
        <strain evidence="2 3">CBS 126849</strain>
    </source>
</reference>
<name>A0A5N6EJY9_9EURO</name>
<accession>A0A5N6EJY9</accession>
<evidence type="ECO:0000256" key="1">
    <source>
        <dbReference type="SAM" id="SignalP"/>
    </source>
</evidence>
<feature type="signal peptide" evidence="1">
    <location>
        <begin position="1"/>
        <end position="17"/>
    </location>
</feature>
<evidence type="ECO:0008006" key="4">
    <source>
        <dbReference type="Google" id="ProtNLM"/>
    </source>
</evidence>
<dbReference type="AlphaFoldDB" id="A0A5N6EJY9"/>
<evidence type="ECO:0000313" key="3">
    <source>
        <dbReference type="Proteomes" id="UP000326799"/>
    </source>
</evidence>
<organism evidence="2 3">
    <name type="scientific">Aspergillus novoparasiticus</name>
    <dbReference type="NCBI Taxonomy" id="986946"/>
    <lineage>
        <taxon>Eukaryota</taxon>
        <taxon>Fungi</taxon>
        <taxon>Dikarya</taxon>
        <taxon>Ascomycota</taxon>
        <taxon>Pezizomycotina</taxon>
        <taxon>Eurotiomycetes</taxon>
        <taxon>Eurotiomycetidae</taxon>
        <taxon>Eurotiales</taxon>
        <taxon>Aspergillaceae</taxon>
        <taxon>Aspergillus</taxon>
        <taxon>Aspergillus subgen. Circumdati</taxon>
    </lineage>
</organism>
<keyword evidence="3" id="KW-1185">Reference proteome</keyword>
<dbReference type="EMBL" id="ML733456">
    <property type="protein sequence ID" value="KAB8217936.1"/>
    <property type="molecule type" value="Genomic_DNA"/>
</dbReference>
<gene>
    <name evidence="2" type="ORF">BDV33DRAFT_131979</name>
</gene>
<sequence>MIIRVVFLLTLSNRHWGVSSEYELARLRRLDEKAVASHIIQVIGLSMSNETVANGYFMACNLLHRYGYTTRHPAEQRGSVCFLKRVEKDVGWRTTWMVRHLWKINGASFLSWTRALDLRFYVGNVFTIEAWLHGSFGTCYLFCVYLSI</sequence>